<dbReference type="InterPro" id="IPR036291">
    <property type="entry name" value="NAD(P)-bd_dom_sf"/>
</dbReference>
<evidence type="ECO:0000256" key="1">
    <source>
        <dbReference type="ARBA" id="ARBA00005854"/>
    </source>
</evidence>
<dbReference type="Proteomes" id="UP000035963">
    <property type="component" value="Unassembled WGS sequence"/>
</dbReference>
<dbReference type="AlphaFoldDB" id="A0A0J1CXJ2"/>
<comment type="caution">
    <text evidence="8">The sequence shown here is derived from an EMBL/GenBank/DDBJ whole genome shotgun (WGS) entry which is preliminary data.</text>
</comment>
<dbReference type="InterPro" id="IPR006139">
    <property type="entry name" value="D-isomer_2_OHA_DH_cat_dom"/>
</dbReference>
<dbReference type="PANTHER" id="PTHR42789:SF1">
    <property type="entry name" value="D-ISOMER SPECIFIC 2-HYDROXYACID DEHYDROGENASE FAMILY PROTEIN (AFU_ORTHOLOGUE AFUA_6G10090)"/>
    <property type="match status" value="1"/>
</dbReference>
<dbReference type="InterPro" id="IPR006140">
    <property type="entry name" value="D-isomer_DH_NAD-bd"/>
</dbReference>
<dbReference type="InterPro" id="IPR029753">
    <property type="entry name" value="D-isomer_DH_CS"/>
</dbReference>
<gene>
    <name evidence="8" type="ORF">EOS_16680</name>
</gene>
<feature type="domain" description="D-isomer specific 2-hydroxyacid dehydrogenase NAD-binding" evidence="7">
    <location>
        <begin position="105"/>
        <end position="284"/>
    </location>
</feature>
<dbReference type="CDD" id="cd12173">
    <property type="entry name" value="PGDH_4"/>
    <property type="match status" value="1"/>
</dbReference>
<dbReference type="OrthoDB" id="9805416at2"/>
<sequence length="337" mass="35827">MTLCLVTQQVHRAGIERLAAAGIEVRFATSAAMDTVAREIRDADAVITRDAGLDAHALDCATRLLVVANHGSGTNKIDVQRAHRLGIPVVFTPNTNARSVAEHTLMLMLAVSRRAITADAAVRQGNWGFRFEVPMCSLYGKTLGIVGFGAIGRMVAAMAVHGLGMSVLVWSPHAGPVCANVKEGVRMVATLDELLQAADVVSLHRPARPDTRHTLDRAALERMKPGAIVVNTSRGMLIDEAALADALRSRHLFGAGLDVFETEPLDRLSPFNTLDNVVLAPHVAGSTEEALRDTALLCAEQIIDVLSGRQPPHLVEPAVWPARRRPAGSIGVAAAGA</sequence>
<keyword evidence="4" id="KW-0520">NAD</keyword>
<name>A0A0J1CXJ2_9BURK</name>
<dbReference type="Gene3D" id="3.40.50.720">
    <property type="entry name" value="NAD(P)-binding Rossmann-like Domain"/>
    <property type="match status" value="2"/>
</dbReference>
<dbReference type="InterPro" id="IPR029752">
    <property type="entry name" value="D-isomer_DH_CS1"/>
</dbReference>
<evidence type="ECO:0000259" key="7">
    <source>
        <dbReference type="Pfam" id="PF02826"/>
    </source>
</evidence>
<protein>
    <recommendedName>
        <fullName evidence="10">3-phosphoglycerate dehydrogenase</fullName>
    </recommendedName>
</protein>
<evidence type="ECO:0000259" key="6">
    <source>
        <dbReference type="Pfam" id="PF00389"/>
    </source>
</evidence>
<dbReference type="Pfam" id="PF02826">
    <property type="entry name" value="2-Hacid_dh_C"/>
    <property type="match status" value="1"/>
</dbReference>
<dbReference type="PANTHER" id="PTHR42789">
    <property type="entry name" value="D-ISOMER SPECIFIC 2-HYDROXYACID DEHYDROGENASE FAMILY PROTEIN (AFU_ORTHOLOGUE AFUA_6G10090)"/>
    <property type="match status" value="1"/>
</dbReference>
<dbReference type="FunFam" id="3.40.50.720:FF:000203">
    <property type="entry name" value="D-3-phosphoglycerate dehydrogenase (SerA)"/>
    <property type="match status" value="1"/>
</dbReference>
<dbReference type="InterPro" id="IPR050857">
    <property type="entry name" value="D-2-hydroxyacid_DH"/>
</dbReference>
<keyword evidence="2" id="KW-0028">Amino-acid biosynthesis</keyword>
<reference evidence="8 9" key="1">
    <citation type="journal article" date="2015" name="Genome Announc.">
        <title>Draft Genome Sequence of Burkholderia sp. Strain PML1(12), an Ectomycorrhizosphere-Inhabiting Bacterium with Effective Mineral-Weathering Ability.</title>
        <authorList>
            <person name="Uroz S."/>
            <person name="Oger P."/>
        </authorList>
    </citation>
    <scope>NUCLEOTIDE SEQUENCE [LARGE SCALE GENOMIC DNA]</scope>
    <source>
        <strain evidence="9">PML1(12)</strain>
    </source>
</reference>
<dbReference type="PATRIC" id="fig|908627.4.peg.3730"/>
<evidence type="ECO:0000313" key="8">
    <source>
        <dbReference type="EMBL" id="KLU25071.1"/>
    </source>
</evidence>
<keyword evidence="3 5" id="KW-0560">Oxidoreductase</keyword>
<evidence type="ECO:0000256" key="3">
    <source>
        <dbReference type="ARBA" id="ARBA00023002"/>
    </source>
</evidence>
<dbReference type="SUPFAM" id="SSF51735">
    <property type="entry name" value="NAD(P)-binding Rossmann-fold domains"/>
    <property type="match status" value="1"/>
</dbReference>
<dbReference type="GO" id="GO:0051287">
    <property type="term" value="F:NAD binding"/>
    <property type="evidence" value="ECO:0007669"/>
    <property type="project" value="InterPro"/>
</dbReference>
<dbReference type="EMBL" id="AEJF01000107">
    <property type="protein sequence ID" value="KLU25071.1"/>
    <property type="molecule type" value="Genomic_DNA"/>
</dbReference>
<evidence type="ECO:0000256" key="5">
    <source>
        <dbReference type="RuleBase" id="RU003719"/>
    </source>
</evidence>
<organism evidence="8 9">
    <name type="scientific">Caballeronia mineralivorans PML1(12)</name>
    <dbReference type="NCBI Taxonomy" id="908627"/>
    <lineage>
        <taxon>Bacteria</taxon>
        <taxon>Pseudomonadati</taxon>
        <taxon>Pseudomonadota</taxon>
        <taxon>Betaproteobacteria</taxon>
        <taxon>Burkholderiales</taxon>
        <taxon>Burkholderiaceae</taxon>
        <taxon>Caballeronia</taxon>
    </lineage>
</organism>
<accession>A0A0J1CXJ2</accession>
<comment type="similarity">
    <text evidence="1 5">Belongs to the D-isomer specific 2-hydroxyacid dehydrogenase family.</text>
</comment>
<evidence type="ECO:0000256" key="4">
    <source>
        <dbReference type="ARBA" id="ARBA00023027"/>
    </source>
</evidence>
<dbReference type="RefSeq" id="WP_047847778.1">
    <property type="nucleotide sequence ID" value="NZ_AEJF01000107.1"/>
</dbReference>
<dbReference type="SUPFAM" id="SSF52283">
    <property type="entry name" value="Formate/glycerate dehydrogenase catalytic domain-like"/>
    <property type="match status" value="1"/>
</dbReference>
<proteinExistence type="inferred from homology"/>
<dbReference type="GO" id="GO:0008652">
    <property type="term" value="P:amino acid biosynthetic process"/>
    <property type="evidence" value="ECO:0007669"/>
    <property type="project" value="UniProtKB-KW"/>
</dbReference>
<dbReference type="PROSITE" id="PS00671">
    <property type="entry name" value="D_2_HYDROXYACID_DH_3"/>
    <property type="match status" value="1"/>
</dbReference>
<evidence type="ECO:0000256" key="2">
    <source>
        <dbReference type="ARBA" id="ARBA00022605"/>
    </source>
</evidence>
<dbReference type="Pfam" id="PF00389">
    <property type="entry name" value="2-Hacid_dh"/>
    <property type="match status" value="1"/>
</dbReference>
<feature type="domain" description="D-isomer specific 2-hydroxyacid dehydrogenase catalytic" evidence="6">
    <location>
        <begin position="5"/>
        <end position="315"/>
    </location>
</feature>
<evidence type="ECO:0000313" key="9">
    <source>
        <dbReference type="Proteomes" id="UP000035963"/>
    </source>
</evidence>
<dbReference type="GO" id="GO:0016616">
    <property type="term" value="F:oxidoreductase activity, acting on the CH-OH group of donors, NAD or NADP as acceptor"/>
    <property type="evidence" value="ECO:0007669"/>
    <property type="project" value="InterPro"/>
</dbReference>
<dbReference type="PROSITE" id="PS00065">
    <property type="entry name" value="D_2_HYDROXYACID_DH_1"/>
    <property type="match status" value="1"/>
</dbReference>
<evidence type="ECO:0008006" key="10">
    <source>
        <dbReference type="Google" id="ProtNLM"/>
    </source>
</evidence>
<keyword evidence="9" id="KW-1185">Reference proteome</keyword>